<proteinExistence type="predicted"/>
<organism evidence="1 2">
    <name type="scientific">Caenorhabditis japonica</name>
    <dbReference type="NCBI Taxonomy" id="281687"/>
    <lineage>
        <taxon>Eukaryota</taxon>
        <taxon>Metazoa</taxon>
        <taxon>Ecdysozoa</taxon>
        <taxon>Nematoda</taxon>
        <taxon>Chromadorea</taxon>
        <taxon>Rhabditida</taxon>
        <taxon>Rhabditina</taxon>
        <taxon>Rhabditomorpha</taxon>
        <taxon>Rhabditoidea</taxon>
        <taxon>Rhabditidae</taxon>
        <taxon>Peloderinae</taxon>
        <taxon>Caenorhabditis</taxon>
    </lineage>
</organism>
<dbReference type="AlphaFoldDB" id="A0A8R1HSF3"/>
<sequence>MASNLGAKKWVSMSDLHLPLPDKKRYQRLLVYSMRSIVIENVKRFQKHNKIFTDTMDRFHSSASFIQSALKSPDFQKWTEFNEILQNCFHKVHILSFVDFLHATNSKSMNKVNSQMSEILNITLTIKAFIEHVTDKEPAKNCECLSLKAKY</sequence>
<evidence type="ECO:0000313" key="2">
    <source>
        <dbReference type="Proteomes" id="UP000005237"/>
    </source>
</evidence>
<keyword evidence="2" id="KW-1185">Reference proteome</keyword>
<name>A0A8R1HSF3_CAEJA</name>
<dbReference type="Proteomes" id="UP000005237">
    <property type="component" value="Unassembled WGS sequence"/>
</dbReference>
<dbReference type="EnsemblMetazoa" id="CJA10446.1">
    <property type="protein sequence ID" value="CJA10446.1"/>
    <property type="gene ID" value="WBGene00129650"/>
</dbReference>
<protein>
    <submittedName>
        <fullName evidence="1">Uncharacterized protein</fullName>
    </submittedName>
</protein>
<accession>A0A8R1HSF3</accession>
<reference evidence="2" key="1">
    <citation type="submission" date="2010-08" db="EMBL/GenBank/DDBJ databases">
        <authorList>
            <consortium name="Caenorhabditis japonica Sequencing Consortium"/>
            <person name="Wilson R.K."/>
        </authorList>
    </citation>
    <scope>NUCLEOTIDE SEQUENCE [LARGE SCALE GENOMIC DNA]</scope>
    <source>
        <strain evidence="2">DF5081</strain>
    </source>
</reference>
<reference evidence="1" key="2">
    <citation type="submission" date="2022-06" db="UniProtKB">
        <authorList>
            <consortium name="EnsemblMetazoa"/>
        </authorList>
    </citation>
    <scope>IDENTIFICATION</scope>
    <source>
        <strain evidence="1">DF5081</strain>
    </source>
</reference>
<evidence type="ECO:0000313" key="1">
    <source>
        <dbReference type="EnsemblMetazoa" id="CJA10446.1"/>
    </source>
</evidence>